<dbReference type="InterPro" id="IPR001128">
    <property type="entry name" value="Cyt_P450"/>
</dbReference>
<evidence type="ECO:0008006" key="16">
    <source>
        <dbReference type="Google" id="ProtNLM"/>
    </source>
</evidence>
<organism evidence="14 15">
    <name type="scientific">Hibiscus sabdariffa</name>
    <name type="common">roselle</name>
    <dbReference type="NCBI Taxonomy" id="183260"/>
    <lineage>
        <taxon>Eukaryota</taxon>
        <taxon>Viridiplantae</taxon>
        <taxon>Streptophyta</taxon>
        <taxon>Embryophyta</taxon>
        <taxon>Tracheophyta</taxon>
        <taxon>Spermatophyta</taxon>
        <taxon>Magnoliopsida</taxon>
        <taxon>eudicotyledons</taxon>
        <taxon>Gunneridae</taxon>
        <taxon>Pentapetalae</taxon>
        <taxon>rosids</taxon>
        <taxon>malvids</taxon>
        <taxon>Malvales</taxon>
        <taxon>Malvaceae</taxon>
        <taxon>Malvoideae</taxon>
        <taxon>Hibiscus</taxon>
    </lineage>
</organism>
<keyword evidence="7 13" id="KW-1133">Transmembrane helix</keyword>
<evidence type="ECO:0000256" key="2">
    <source>
        <dbReference type="ARBA" id="ARBA00004167"/>
    </source>
</evidence>
<keyword evidence="9 12" id="KW-0408">Iron</keyword>
<evidence type="ECO:0000256" key="1">
    <source>
        <dbReference type="ARBA" id="ARBA00001971"/>
    </source>
</evidence>
<evidence type="ECO:0000256" key="13">
    <source>
        <dbReference type="SAM" id="Phobius"/>
    </source>
</evidence>
<dbReference type="PANTHER" id="PTHR47955:SF22">
    <property type="entry name" value="CYTOCHROME P450 83B1-LIKE"/>
    <property type="match status" value="1"/>
</dbReference>
<keyword evidence="15" id="KW-1185">Reference proteome</keyword>
<evidence type="ECO:0000256" key="8">
    <source>
        <dbReference type="ARBA" id="ARBA00023002"/>
    </source>
</evidence>
<proteinExistence type="inferred from homology"/>
<dbReference type="CDD" id="cd11072">
    <property type="entry name" value="CYP71-like"/>
    <property type="match status" value="1"/>
</dbReference>
<keyword evidence="6 12" id="KW-0479">Metal-binding</keyword>
<comment type="caution">
    <text evidence="14">The sequence shown here is derived from an EMBL/GenBank/DDBJ whole genome shotgun (WGS) entry which is preliminary data.</text>
</comment>
<keyword evidence="10 12" id="KW-0503">Monooxygenase</keyword>
<evidence type="ECO:0000256" key="12">
    <source>
        <dbReference type="RuleBase" id="RU000461"/>
    </source>
</evidence>
<protein>
    <recommendedName>
        <fullName evidence="16">Cytochrome P450</fullName>
    </recommendedName>
</protein>
<dbReference type="InterPro" id="IPR002401">
    <property type="entry name" value="Cyt_P450_E_grp-I"/>
</dbReference>
<dbReference type="PRINTS" id="PR00385">
    <property type="entry name" value="P450"/>
</dbReference>
<evidence type="ECO:0000313" key="15">
    <source>
        <dbReference type="Proteomes" id="UP001472677"/>
    </source>
</evidence>
<dbReference type="PANTHER" id="PTHR47955">
    <property type="entry name" value="CYTOCHROME P450 FAMILY 71 PROTEIN"/>
    <property type="match status" value="1"/>
</dbReference>
<dbReference type="PROSITE" id="PS00086">
    <property type="entry name" value="CYTOCHROME_P450"/>
    <property type="match status" value="1"/>
</dbReference>
<dbReference type="InterPro" id="IPR017972">
    <property type="entry name" value="Cyt_P450_CS"/>
</dbReference>
<evidence type="ECO:0000256" key="3">
    <source>
        <dbReference type="ARBA" id="ARBA00010617"/>
    </source>
</evidence>
<keyword evidence="5 13" id="KW-0812">Transmembrane</keyword>
<evidence type="ECO:0000256" key="9">
    <source>
        <dbReference type="ARBA" id="ARBA00023004"/>
    </source>
</evidence>
<dbReference type="SUPFAM" id="SSF48264">
    <property type="entry name" value="Cytochrome P450"/>
    <property type="match status" value="1"/>
</dbReference>
<reference evidence="14 15" key="1">
    <citation type="journal article" date="2024" name="G3 (Bethesda)">
        <title>Genome assembly of Hibiscus sabdariffa L. provides insights into metabolisms of medicinal natural products.</title>
        <authorList>
            <person name="Kim T."/>
        </authorList>
    </citation>
    <scope>NUCLEOTIDE SEQUENCE [LARGE SCALE GENOMIC DNA]</scope>
    <source>
        <strain evidence="14">TK-2024</strain>
        <tissue evidence="14">Old leaves</tissue>
    </source>
</reference>
<evidence type="ECO:0000256" key="7">
    <source>
        <dbReference type="ARBA" id="ARBA00022989"/>
    </source>
</evidence>
<dbReference type="InterPro" id="IPR036396">
    <property type="entry name" value="Cyt_P450_sf"/>
</dbReference>
<name>A0ABR2D2H8_9ROSI</name>
<comment type="similarity">
    <text evidence="3 12">Belongs to the cytochrome P450 family.</text>
</comment>
<evidence type="ECO:0000256" key="11">
    <source>
        <dbReference type="ARBA" id="ARBA00023136"/>
    </source>
</evidence>
<sequence>MAKDVMNTHDLDFCSRPDQLGTRRLSYNALDLAFAPYNDYWREMRKLCVVHLFSRVQKYRPIREDEVARLMDKICQSSLDSKPVNLSEALVCLSSTIICRVGFGKRYAEEGAERSRFHGLLNESQAMLSSFSFSDYFPSMGWVDRLTGFHNRLEKTFKELDTFYQELIDEHLDPNRLKTEQNDIIDVLLQISKDDDFPFDLTIDHIKAILMNVFIAGTDTSAATVIWVMSFLMKNPKCLKRAQAEVRDLIGKKEFLNEDDIQSLTYLKAVIKEAFRLQPIAPLLVPRETLRKCSIGGYEVPAKCLVYVNAWAIGRDPEAWEKPEEFCPERFIGSSVDYKGQHFELIPFGAGRRMCPGMRMGVATVELALANLLYKFHWEMPTGMNVEGLDFDALPGITTHKKNDLILVARKIAA</sequence>
<comment type="subcellular location">
    <subcellularLocation>
        <location evidence="2">Membrane</location>
        <topology evidence="2">Single-pass membrane protein</topology>
    </subcellularLocation>
</comment>
<accession>A0ABR2D2H8</accession>
<dbReference type="Proteomes" id="UP001472677">
    <property type="component" value="Unassembled WGS sequence"/>
</dbReference>
<evidence type="ECO:0000256" key="4">
    <source>
        <dbReference type="ARBA" id="ARBA00022617"/>
    </source>
</evidence>
<keyword evidence="8 12" id="KW-0560">Oxidoreductase</keyword>
<evidence type="ECO:0000256" key="10">
    <source>
        <dbReference type="ARBA" id="ARBA00023033"/>
    </source>
</evidence>
<evidence type="ECO:0000256" key="5">
    <source>
        <dbReference type="ARBA" id="ARBA00022692"/>
    </source>
</evidence>
<dbReference type="Gene3D" id="1.10.630.10">
    <property type="entry name" value="Cytochrome P450"/>
    <property type="match status" value="1"/>
</dbReference>
<feature type="transmembrane region" description="Helical" evidence="13">
    <location>
        <begin position="209"/>
        <end position="232"/>
    </location>
</feature>
<evidence type="ECO:0000256" key="6">
    <source>
        <dbReference type="ARBA" id="ARBA00022723"/>
    </source>
</evidence>
<keyword evidence="11 13" id="KW-0472">Membrane</keyword>
<gene>
    <name evidence="14" type="ORF">V6N12_054872</name>
</gene>
<keyword evidence="4 12" id="KW-0349">Heme</keyword>
<dbReference type="Pfam" id="PF00067">
    <property type="entry name" value="p450"/>
    <property type="match status" value="1"/>
</dbReference>
<comment type="cofactor">
    <cofactor evidence="1">
        <name>heme</name>
        <dbReference type="ChEBI" id="CHEBI:30413"/>
    </cofactor>
</comment>
<dbReference type="PRINTS" id="PR00463">
    <property type="entry name" value="EP450I"/>
</dbReference>
<evidence type="ECO:0000313" key="14">
    <source>
        <dbReference type="EMBL" id="KAK8527667.1"/>
    </source>
</evidence>
<dbReference type="EMBL" id="JBBPBM010000038">
    <property type="protein sequence ID" value="KAK8527667.1"/>
    <property type="molecule type" value="Genomic_DNA"/>
</dbReference>